<feature type="compositionally biased region" description="Polar residues" evidence="1">
    <location>
        <begin position="48"/>
        <end position="63"/>
    </location>
</feature>
<feature type="region of interest" description="Disordered" evidence="1">
    <location>
        <begin position="210"/>
        <end position="230"/>
    </location>
</feature>
<accession>A0AAJ8BDK1</accession>
<gene>
    <name evidence="3" type="primary">LOC127143118</name>
</gene>
<dbReference type="PANTHER" id="PTHR15578:SF0">
    <property type="entry name" value="CHROMOSOME 22 OPEN READING FRAME 31"/>
    <property type="match status" value="1"/>
</dbReference>
<protein>
    <submittedName>
        <fullName evidence="3">Uncharacterized protein LOC127143118</fullName>
    </submittedName>
</protein>
<reference evidence="3" key="1">
    <citation type="submission" date="2025-08" db="UniProtKB">
        <authorList>
            <consortium name="RefSeq"/>
        </authorList>
    </citation>
    <scope>IDENTIFICATION</scope>
    <source>
        <tissue evidence="3">Brain</tissue>
    </source>
</reference>
<feature type="region of interest" description="Disordered" evidence="1">
    <location>
        <begin position="27"/>
        <end position="135"/>
    </location>
</feature>
<dbReference type="GeneID" id="127143118"/>
<evidence type="ECO:0000256" key="1">
    <source>
        <dbReference type="SAM" id="MobiDB-lite"/>
    </source>
</evidence>
<dbReference type="AlphaFoldDB" id="A0AAJ8BDK1"/>
<dbReference type="Pfam" id="PF15578">
    <property type="entry name" value="DUF4662"/>
    <property type="match status" value="1"/>
</dbReference>
<proteinExistence type="predicted"/>
<dbReference type="RefSeq" id="XP_050930562.1">
    <property type="nucleotide sequence ID" value="XM_051074605.1"/>
</dbReference>
<dbReference type="InterPro" id="IPR028970">
    <property type="entry name" value="DUF4662"/>
</dbReference>
<evidence type="ECO:0000313" key="2">
    <source>
        <dbReference type="Proteomes" id="UP000694890"/>
    </source>
</evidence>
<organism evidence="2 3">
    <name type="scientific">Lates calcarifer</name>
    <name type="common">Barramundi</name>
    <name type="synonym">Holocentrus calcarifer</name>
    <dbReference type="NCBI Taxonomy" id="8187"/>
    <lineage>
        <taxon>Eukaryota</taxon>
        <taxon>Metazoa</taxon>
        <taxon>Chordata</taxon>
        <taxon>Craniata</taxon>
        <taxon>Vertebrata</taxon>
        <taxon>Euteleostomi</taxon>
        <taxon>Actinopterygii</taxon>
        <taxon>Neopterygii</taxon>
        <taxon>Teleostei</taxon>
        <taxon>Neoteleostei</taxon>
        <taxon>Acanthomorphata</taxon>
        <taxon>Carangaria</taxon>
        <taxon>Carangaria incertae sedis</taxon>
        <taxon>Centropomidae</taxon>
        <taxon>Lates</taxon>
    </lineage>
</organism>
<sequence>MIVLLLGKLGVGCDVPIHLQEHNYFKSRRTSARHRPTRNCPCCRDSEVQNSTPLPQRSVTTSRLPRKRKRSAEHHPSTPPAEAPGELDPVQRPRSPISPASLPPVSTLPPRPQSSTADTQPTSTAVHPSSPVRIHNHSVEDYQKLYHEVVDDMLRYKSGRPRPYSLELGRRIKQKLWERLNHPMISTLANEDGQAHVDMSYGAGVYAPHYDVDTSGEPEPGRAPTKRAKN</sequence>
<dbReference type="Proteomes" id="UP000694890">
    <property type="component" value="Linkage group LG12"/>
</dbReference>
<dbReference type="KEGG" id="lcf:127143118"/>
<name>A0AAJ8BDK1_LATCA</name>
<feature type="compositionally biased region" description="Basic residues" evidence="1">
    <location>
        <begin position="27"/>
        <end position="37"/>
    </location>
</feature>
<evidence type="ECO:0000313" key="3">
    <source>
        <dbReference type="RefSeq" id="XP_050930562.1"/>
    </source>
</evidence>
<dbReference type="PANTHER" id="PTHR15578">
    <property type="entry name" value="CHROMOSOME 8 C22ORF31 HOMOLOG"/>
    <property type="match status" value="1"/>
</dbReference>
<feature type="compositionally biased region" description="Polar residues" evidence="1">
    <location>
        <begin position="113"/>
        <end position="127"/>
    </location>
</feature>